<sequence length="70" mass="7899">MHKTSSGFEIEQDGERKPITEVINTYELAGDAVRANLMAAIRAAVLEARETQLQAKRYMQRERQLAAQHG</sequence>
<evidence type="ECO:0000313" key="1">
    <source>
        <dbReference type="EMBL" id="KKN21810.1"/>
    </source>
</evidence>
<protein>
    <submittedName>
        <fullName evidence="1">Uncharacterized protein</fullName>
    </submittedName>
</protein>
<dbReference type="AlphaFoldDB" id="A0A0F9NQP0"/>
<reference evidence="1" key="1">
    <citation type="journal article" date="2015" name="Nature">
        <title>Complex archaea that bridge the gap between prokaryotes and eukaryotes.</title>
        <authorList>
            <person name="Spang A."/>
            <person name="Saw J.H."/>
            <person name="Jorgensen S.L."/>
            <person name="Zaremba-Niedzwiedzka K."/>
            <person name="Martijn J."/>
            <person name="Lind A.E."/>
            <person name="van Eijk R."/>
            <person name="Schleper C."/>
            <person name="Guy L."/>
            <person name="Ettema T.J."/>
        </authorList>
    </citation>
    <scope>NUCLEOTIDE SEQUENCE</scope>
</reference>
<gene>
    <name evidence="1" type="ORF">LCGC14_0921670</name>
</gene>
<accession>A0A0F9NQP0</accession>
<organism evidence="1">
    <name type="scientific">marine sediment metagenome</name>
    <dbReference type="NCBI Taxonomy" id="412755"/>
    <lineage>
        <taxon>unclassified sequences</taxon>
        <taxon>metagenomes</taxon>
        <taxon>ecological metagenomes</taxon>
    </lineage>
</organism>
<proteinExistence type="predicted"/>
<name>A0A0F9NQP0_9ZZZZ</name>
<dbReference type="EMBL" id="LAZR01003117">
    <property type="protein sequence ID" value="KKN21810.1"/>
    <property type="molecule type" value="Genomic_DNA"/>
</dbReference>
<comment type="caution">
    <text evidence="1">The sequence shown here is derived from an EMBL/GenBank/DDBJ whole genome shotgun (WGS) entry which is preliminary data.</text>
</comment>